<sequence length="46" mass="4860">MTVPGVYGQPDSDPKGFQEKLLALSVYAPVPQTDTGGQGENPEVLE</sequence>
<reference evidence="1" key="2">
    <citation type="submission" date="2020-09" db="EMBL/GenBank/DDBJ databases">
        <authorList>
            <person name="Sun Q."/>
            <person name="Kim S."/>
        </authorList>
    </citation>
    <scope>NUCLEOTIDE SEQUENCE</scope>
    <source>
        <strain evidence="1">KCTC 23224</strain>
    </source>
</reference>
<dbReference type="Proteomes" id="UP000642809">
    <property type="component" value="Unassembled WGS sequence"/>
</dbReference>
<reference evidence="1" key="1">
    <citation type="journal article" date="2014" name="Int. J. Syst. Evol. Microbiol.">
        <title>Complete genome sequence of Corynebacterium casei LMG S-19264T (=DSM 44701T), isolated from a smear-ripened cheese.</title>
        <authorList>
            <consortium name="US DOE Joint Genome Institute (JGI-PGF)"/>
            <person name="Walter F."/>
            <person name="Albersmeier A."/>
            <person name="Kalinowski J."/>
            <person name="Ruckert C."/>
        </authorList>
    </citation>
    <scope>NUCLEOTIDE SEQUENCE</scope>
    <source>
        <strain evidence="1">KCTC 23224</strain>
    </source>
</reference>
<dbReference type="EMBL" id="BMYF01000063">
    <property type="protein sequence ID" value="GHB54563.1"/>
    <property type="molecule type" value="Genomic_DNA"/>
</dbReference>
<evidence type="ECO:0000313" key="1">
    <source>
        <dbReference type="EMBL" id="GHB54563.1"/>
    </source>
</evidence>
<dbReference type="AlphaFoldDB" id="A0A8J3G8B2"/>
<name>A0A8J3G8B2_9BACT</name>
<evidence type="ECO:0000313" key="2">
    <source>
        <dbReference type="Proteomes" id="UP000642809"/>
    </source>
</evidence>
<organism evidence="1 2">
    <name type="scientific">Mongoliitalea lutea</name>
    <dbReference type="NCBI Taxonomy" id="849756"/>
    <lineage>
        <taxon>Bacteria</taxon>
        <taxon>Pseudomonadati</taxon>
        <taxon>Bacteroidota</taxon>
        <taxon>Cytophagia</taxon>
        <taxon>Cytophagales</taxon>
        <taxon>Cyclobacteriaceae</taxon>
        <taxon>Mongoliitalea</taxon>
    </lineage>
</organism>
<gene>
    <name evidence="1" type="ORF">GCM10008106_37940</name>
</gene>
<protein>
    <submittedName>
        <fullName evidence="1">Uncharacterized protein</fullName>
    </submittedName>
</protein>
<comment type="caution">
    <text evidence="1">The sequence shown here is derived from an EMBL/GenBank/DDBJ whole genome shotgun (WGS) entry which is preliminary data.</text>
</comment>
<accession>A0A8J3G8B2</accession>
<proteinExistence type="predicted"/>
<keyword evidence="2" id="KW-1185">Reference proteome</keyword>